<evidence type="ECO:0000313" key="3">
    <source>
        <dbReference type="Proteomes" id="UP001175226"/>
    </source>
</evidence>
<reference evidence="2" key="1">
    <citation type="submission" date="2023-06" db="EMBL/GenBank/DDBJ databases">
        <authorList>
            <consortium name="Lawrence Berkeley National Laboratory"/>
            <person name="Ahrendt S."/>
            <person name="Sahu N."/>
            <person name="Indic B."/>
            <person name="Wong-Bajracharya J."/>
            <person name="Merenyi Z."/>
            <person name="Ke H.-M."/>
            <person name="Monk M."/>
            <person name="Kocsube S."/>
            <person name="Drula E."/>
            <person name="Lipzen A."/>
            <person name="Balint B."/>
            <person name="Henrissat B."/>
            <person name="Andreopoulos B."/>
            <person name="Martin F.M."/>
            <person name="Harder C.B."/>
            <person name="Rigling D."/>
            <person name="Ford K.L."/>
            <person name="Foster G.D."/>
            <person name="Pangilinan J."/>
            <person name="Papanicolaou A."/>
            <person name="Barry K."/>
            <person name="LaButti K."/>
            <person name="Viragh M."/>
            <person name="Koriabine M."/>
            <person name="Yan M."/>
            <person name="Riley R."/>
            <person name="Champramary S."/>
            <person name="Plett K.L."/>
            <person name="Tsai I.J."/>
            <person name="Slot J."/>
            <person name="Sipos G."/>
            <person name="Plett J."/>
            <person name="Nagy L.G."/>
            <person name="Grigoriev I.V."/>
        </authorList>
    </citation>
    <scope>NUCLEOTIDE SEQUENCE</scope>
    <source>
        <strain evidence="2">FPL87.14</strain>
    </source>
</reference>
<keyword evidence="1" id="KW-0732">Signal</keyword>
<sequence>MPLDILFTVSIPILASLLEGGEGSGRRNVNGRPVIWEIGLRHKSFYLILPFEGKQLTNIGQEVSQALVDGLDAETNVKLGKQRLRAADRRPLTIFTHVYVCWLWSVNISSIGMETKICPKVGGIGLVEKIKPLAFVLLSCSHQKYRLTIGMMISWKRYLSPSCKYRLALERTLPMIIKLRQMTTLRQFDQIEVLGLAPGFYVTDEELCPYVRKGLFHPDNIKTFALSNSIPAPPKSAPELARRNSRPFLSPIRFPSAPLPGPPSALCKALIHARRHLSGQLGAVRDRLVVRGHSGLRAHQSLISMPRETMKIMKMSLASQMETLGIMTDTPEMEIQLVSSHGMLAILEVLEGMCSRDINIKLLQIVNLLVTADLGFPESSCVIGIPGHGGYRGLKVLVDLLDEDCAGAN</sequence>
<feature type="signal peptide" evidence="1">
    <location>
        <begin position="1"/>
        <end position="23"/>
    </location>
</feature>
<dbReference type="Proteomes" id="UP001175226">
    <property type="component" value="Unassembled WGS sequence"/>
</dbReference>
<keyword evidence="3" id="KW-1185">Reference proteome</keyword>
<evidence type="ECO:0000313" key="2">
    <source>
        <dbReference type="EMBL" id="KAK0429567.1"/>
    </source>
</evidence>
<dbReference type="EMBL" id="JAUEPT010000234">
    <property type="protein sequence ID" value="KAK0429567.1"/>
    <property type="molecule type" value="Genomic_DNA"/>
</dbReference>
<name>A0AA39IU60_9AGAR</name>
<protein>
    <submittedName>
        <fullName evidence="2">Uncharacterized protein</fullName>
    </submittedName>
</protein>
<organism evidence="2 3">
    <name type="scientific">Armillaria borealis</name>
    <dbReference type="NCBI Taxonomy" id="47425"/>
    <lineage>
        <taxon>Eukaryota</taxon>
        <taxon>Fungi</taxon>
        <taxon>Dikarya</taxon>
        <taxon>Basidiomycota</taxon>
        <taxon>Agaricomycotina</taxon>
        <taxon>Agaricomycetes</taxon>
        <taxon>Agaricomycetidae</taxon>
        <taxon>Agaricales</taxon>
        <taxon>Marasmiineae</taxon>
        <taxon>Physalacriaceae</taxon>
        <taxon>Armillaria</taxon>
    </lineage>
</organism>
<dbReference type="AlphaFoldDB" id="A0AA39IU60"/>
<proteinExistence type="predicted"/>
<comment type="caution">
    <text evidence="2">The sequence shown here is derived from an EMBL/GenBank/DDBJ whole genome shotgun (WGS) entry which is preliminary data.</text>
</comment>
<feature type="chain" id="PRO_5041357509" evidence="1">
    <location>
        <begin position="24"/>
        <end position="409"/>
    </location>
</feature>
<evidence type="ECO:0000256" key="1">
    <source>
        <dbReference type="SAM" id="SignalP"/>
    </source>
</evidence>
<gene>
    <name evidence="2" type="ORF">EV421DRAFT_1745387</name>
</gene>
<accession>A0AA39IU60</accession>